<dbReference type="CDD" id="cd09932">
    <property type="entry name" value="SH2_C-SH2_PLC_gamma_like"/>
    <property type="match status" value="1"/>
</dbReference>
<dbReference type="PRINTS" id="PR00401">
    <property type="entry name" value="SH2DOMAIN"/>
</dbReference>
<keyword evidence="21" id="KW-0812">Transmembrane</keyword>
<dbReference type="AlphaFoldDB" id="A0A4Y2HZN5"/>
<keyword evidence="16" id="KW-1015">Disulfide bond</keyword>
<dbReference type="OrthoDB" id="6421915at2759"/>
<dbReference type="GO" id="GO:0010634">
    <property type="term" value="P:positive regulation of epithelial cell migration"/>
    <property type="evidence" value="ECO:0007669"/>
    <property type="project" value="TreeGrafter"/>
</dbReference>
<dbReference type="Pfam" id="PF00017">
    <property type="entry name" value="SH2"/>
    <property type="match status" value="2"/>
</dbReference>
<evidence type="ECO:0000256" key="20">
    <source>
        <dbReference type="RuleBase" id="RU361133"/>
    </source>
</evidence>
<dbReference type="FunFam" id="3.30.505.10:FF:000011">
    <property type="entry name" value="1-phosphatidylinositol 4,5-bisphosphate phosphodiesterase gamma"/>
    <property type="match status" value="1"/>
</dbReference>
<keyword evidence="17" id="KW-0807">Transducer</keyword>
<keyword evidence="21" id="KW-0472">Membrane</keyword>
<dbReference type="InterPro" id="IPR000909">
    <property type="entry name" value="PLipase_C_PInositol-sp_X_dom"/>
</dbReference>
<keyword evidence="18" id="KW-0456">Lyase</keyword>
<comment type="catalytic activity">
    <reaction evidence="20">
        <text>a 1,2-diacyl-sn-glycero-3-phospho-(1D-myo-inositol-4,5-bisphosphate) + H2O = 1D-myo-inositol 1,4,5-trisphosphate + a 1,2-diacyl-sn-glycerol + H(+)</text>
        <dbReference type="Rhea" id="RHEA:33179"/>
        <dbReference type="ChEBI" id="CHEBI:15377"/>
        <dbReference type="ChEBI" id="CHEBI:15378"/>
        <dbReference type="ChEBI" id="CHEBI:17815"/>
        <dbReference type="ChEBI" id="CHEBI:58456"/>
        <dbReference type="ChEBI" id="CHEBI:203600"/>
        <dbReference type="EC" id="3.1.4.11"/>
    </reaction>
</comment>
<dbReference type="SMART" id="SM00252">
    <property type="entry name" value="SH2"/>
    <property type="match status" value="2"/>
</dbReference>
<evidence type="ECO:0000313" key="23">
    <source>
        <dbReference type="EMBL" id="GBM70715.1"/>
    </source>
</evidence>
<gene>
    <name evidence="23" type="primary">PLCG1_3</name>
    <name evidence="23" type="ORF">AVEN_64650_1</name>
</gene>
<dbReference type="PROSITE" id="PS50001">
    <property type="entry name" value="SH2"/>
    <property type="match status" value="2"/>
</dbReference>
<dbReference type="FunFam" id="3.20.20.190:FF:000004">
    <property type="entry name" value="1-phosphatidylinositol 4,5-bisphosphate phosphodiesterase gamma"/>
    <property type="match status" value="1"/>
</dbReference>
<dbReference type="GO" id="GO:0051209">
    <property type="term" value="P:release of sequestered calcium ion into cytosol"/>
    <property type="evidence" value="ECO:0007669"/>
    <property type="project" value="TreeGrafter"/>
</dbReference>
<comment type="subcellular location">
    <subcellularLocation>
        <location evidence="3">Secreted</location>
    </subcellularLocation>
</comment>
<dbReference type="InterPro" id="IPR011992">
    <property type="entry name" value="EF-hand-dom_pair"/>
</dbReference>
<dbReference type="Gene3D" id="3.30.505.10">
    <property type="entry name" value="SH2 domain"/>
    <property type="match status" value="1"/>
</dbReference>
<feature type="transmembrane region" description="Helical" evidence="21">
    <location>
        <begin position="570"/>
        <end position="588"/>
    </location>
</feature>
<dbReference type="Gene3D" id="2.30.29.30">
    <property type="entry name" value="Pleckstrin-homology domain (PH domain)/Phosphotyrosine-binding domain (PTB)"/>
    <property type="match status" value="1"/>
</dbReference>
<organism evidence="23 24">
    <name type="scientific">Araneus ventricosus</name>
    <name type="common">Orbweaver spider</name>
    <name type="synonym">Epeira ventricosa</name>
    <dbReference type="NCBI Taxonomy" id="182803"/>
    <lineage>
        <taxon>Eukaryota</taxon>
        <taxon>Metazoa</taxon>
        <taxon>Ecdysozoa</taxon>
        <taxon>Arthropoda</taxon>
        <taxon>Chelicerata</taxon>
        <taxon>Arachnida</taxon>
        <taxon>Araneae</taxon>
        <taxon>Araneomorphae</taxon>
        <taxon>Entelegynae</taxon>
        <taxon>Araneoidea</taxon>
        <taxon>Araneidae</taxon>
        <taxon>Araneus</taxon>
    </lineage>
</organism>
<dbReference type="GO" id="GO:0016042">
    <property type="term" value="P:lipid catabolic process"/>
    <property type="evidence" value="ECO:0007669"/>
    <property type="project" value="UniProtKB-KW"/>
</dbReference>
<dbReference type="InterPro" id="IPR036860">
    <property type="entry name" value="SH2_dom_sf"/>
</dbReference>
<dbReference type="PROSITE" id="PS50007">
    <property type="entry name" value="PIPLC_X_DOMAIN"/>
    <property type="match status" value="1"/>
</dbReference>
<dbReference type="SMART" id="SM00148">
    <property type="entry name" value="PLCXc"/>
    <property type="match status" value="1"/>
</dbReference>
<keyword evidence="6" id="KW-0964">Secreted</keyword>
<protein>
    <recommendedName>
        <fullName evidence="4 20">Phosphoinositide phospholipase C</fullName>
        <ecNumber evidence="4 20">3.1.4.11</ecNumber>
    </recommendedName>
</protein>
<dbReference type="Proteomes" id="UP000499080">
    <property type="component" value="Unassembled WGS sequence"/>
</dbReference>
<evidence type="ECO:0000256" key="7">
    <source>
        <dbReference type="ARBA" id="ARBA00022553"/>
    </source>
</evidence>
<keyword evidence="24" id="KW-1185">Reference proteome</keyword>
<evidence type="ECO:0000256" key="4">
    <source>
        <dbReference type="ARBA" id="ARBA00012368"/>
    </source>
</evidence>
<dbReference type="CDD" id="cd08592">
    <property type="entry name" value="PI-PLCc_gamma"/>
    <property type="match status" value="1"/>
</dbReference>
<reference evidence="23 24" key="1">
    <citation type="journal article" date="2019" name="Sci. Rep.">
        <title>Orb-weaving spider Araneus ventricosus genome elucidates the spidroin gene catalogue.</title>
        <authorList>
            <person name="Kono N."/>
            <person name="Nakamura H."/>
            <person name="Ohtoshi R."/>
            <person name="Moran D.A.P."/>
            <person name="Shinohara A."/>
            <person name="Yoshida Y."/>
            <person name="Fujiwara M."/>
            <person name="Mori M."/>
            <person name="Tomita M."/>
            <person name="Arakawa K."/>
        </authorList>
    </citation>
    <scope>NUCLEOTIDE SEQUENCE [LARGE SCALE GENOMIC DNA]</scope>
</reference>
<dbReference type="GO" id="GO:0016829">
    <property type="term" value="F:lyase activity"/>
    <property type="evidence" value="ECO:0007669"/>
    <property type="project" value="UniProtKB-KW"/>
</dbReference>
<dbReference type="PANTHER" id="PTHR10336">
    <property type="entry name" value="PHOSPHOINOSITIDE-SPECIFIC PHOSPHOLIPASE C FAMILY PROTEIN"/>
    <property type="match status" value="1"/>
</dbReference>
<evidence type="ECO:0000259" key="22">
    <source>
        <dbReference type="PROSITE" id="PS50001"/>
    </source>
</evidence>
<keyword evidence="13 20" id="KW-0442">Lipid degradation</keyword>
<dbReference type="FunFam" id="3.30.505.10:FF:000009">
    <property type="entry name" value="1-phosphatidylinositol 4,5-bisphosphate phosphodiesterase gamma"/>
    <property type="match status" value="1"/>
</dbReference>
<comment type="catalytic activity">
    <reaction evidence="1">
        <text>an N-(acyl)-sphingosylphosphoethanolamine = an N-(acyl)-sphingosyl-1,3-cyclic phosphate + ethanolamine</text>
        <dbReference type="Rhea" id="RHEA:60648"/>
        <dbReference type="ChEBI" id="CHEBI:57603"/>
        <dbReference type="ChEBI" id="CHEBI:143891"/>
        <dbReference type="ChEBI" id="CHEBI:143892"/>
    </reaction>
</comment>
<evidence type="ECO:0000256" key="14">
    <source>
        <dbReference type="ARBA" id="ARBA00022999"/>
    </source>
</evidence>
<evidence type="ECO:0000256" key="8">
    <source>
        <dbReference type="ARBA" id="ARBA00022723"/>
    </source>
</evidence>
<evidence type="ECO:0000256" key="5">
    <source>
        <dbReference type="ARBA" id="ARBA00022443"/>
    </source>
</evidence>
<evidence type="ECO:0000256" key="3">
    <source>
        <dbReference type="ARBA" id="ARBA00004613"/>
    </source>
</evidence>
<keyword evidence="5" id="KW-0728">SH3 domain</keyword>
<proteinExistence type="predicted"/>
<comment type="caution">
    <text evidence="23">The sequence shown here is derived from an EMBL/GenBank/DDBJ whole genome shotgun (WGS) entry which is preliminary data.</text>
</comment>
<dbReference type="SUPFAM" id="SSF51695">
    <property type="entry name" value="PLC-like phosphodiesterases"/>
    <property type="match status" value="1"/>
</dbReference>
<dbReference type="GO" id="GO:0032587">
    <property type="term" value="C:ruffle membrane"/>
    <property type="evidence" value="ECO:0007669"/>
    <property type="project" value="TreeGrafter"/>
</dbReference>
<dbReference type="InterPro" id="IPR017946">
    <property type="entry name" value="PLC-like_Pdiesterase_TIM-brl"/>
</dbReference>
<comment type="cofactor">
    <cofactor evidence="2">
        <name>Ca(2+)</name>
        <dbReference type="ChEBI" id="CHEBI:29108"/>
    </cofactor>
</comment>
<dbReference type="InterPro" id="IPR035024">
    <property type="entry name" value="PLC-gamma_N-SH2"/>
</dbReference>
<dbReference type="InterPro" id="IPR035023">
    <property type="entry name" value="PLC-gamma_C-SH2"/>
</dbReference>
<dbReference type="Pfam" id="PF00388">
    <property type="entry name" value="PI-PLC-X"/>
    <property type="match status" value="1"/>
</dbReference>
<keyword evidence="14 19" id="KW-0727">SH2 domain</keyword>
<dbReference type="PANTHER" id="PTHR10336:SF159">
    <property type="entry name" value="1-PHOSPHATIDYLINOSITOL 4,5-BISPHOSPHATE PHOSPHODIESTERASE GAMMA"/>
    <property type="match status" value="1"/>
</dbReference>
<dbReference type="InterPro" id="IPR001192">
    <property type="entry name" value="PI-PLC_fam"/>
</dbReference>
<keyword evidence="11" id="KW-0106">Calcium</keyword>
<dbReference type="PRINTS" id="PR00390">
    <property type="entry name" value="PHPHLIPASEC"/>
</dbReference>
<feature type="domain" description="SH2" evidence="22">
    <location>
        <begin position="355"/>
        <end position="456"/>
    </location>
</feature>
<evidence type="ECO:0000256" key="6">
    <source>
        <dbReference type="ARBA" id="ARBA00022525"/>
    </source>
</evidence>
<evidence type="ECO:0000256" key="11">
    <source>
        <dbReference type="ARBA" id="ARBA00022837"/>
    </source>
</evidence>
<dbReference type="InterPro" id="IPR011993">
    <property type="entry name" value="PH-like_dom_sf"/>
</dbReference>
<evidence type="ECO:0000256" key="2">
    <source>
        <dbReference type="ARBA" id="ARBA00001913"/>
    </source>
</evidence>
<keyword evidence="7" id="KW-0597">Phosphoprotein</keyword>
<keyword evidence="12" id="KW-0460">Magnesium</keyword>
<keyword evidence="21" id="KW-1133">Transmembrane helix</keyword>
<dbReference type="GO" id="GO:0005576">
    <property type="term" value="C:extracellular region"/>
    <property type="evidence" value="ECO:0007669"/>
    <property type="project" value="UniProtKB-SubCell"/>
</dbReference>
<dbReference type="GO" id="GO:0048015">
    <property type="term" value="P:phosphatidylinositol-mediated signaling"/>
    <property type="evidence" value="ECO:0007669"/>
    <property type="project" value="TreeGrafter"/>
</dbReference>
<evidence type="ECO:0000256" key="9">
    <source>
        <dbReference type="ARBA" id="ARBA00022737"/>
    </source>
</evidence>
<evidence type="ECO:0000256" key="18">
    <source>
        <dbReference type="ARBA" id="ARBA00023239"/>
    </source>
</evidence>
<keyword evidence="9" id="KW-0677">Repeat</keyword>
<dbReference type="InterPro" id="IPR057061">
    <property type="entry name" value="PLCG_EF-hand_2"/>
</dbReference>
<accession>A0A4Y2HZN5</accession>
<name>A0A4Y2HZN5_ARAVE</name>
<dbReference type="EMBL" id="BGPR01002268">
    <property type="protein sequence ID" value="GBM70715.1"/>
    <property type="molecule type" value="Genomic_DNA"/>
</dbReference>
<sequence>MLVNGIRQLAAESSNAPYSLLVERWLRKEFYTMENLRGVITTKDLKAFLSKTNIKLTTARLEELFQDPEALDEQKVGLFMREYLQDPIRDEQEPFFTVPEFIDFLFSKQNDAWDAQQGEVNQDMTEPLVNYWIASSHNTYLTGNQVTSESSTEAYARCLRMGCRCIELDCLDGPDNMPYIYHGLTLTSKIKFIDVIKTIKDHAFVTSEYPVILSIENHCSLTQQRYMAAAFLEVFGDMLLVEPIERDSTQMPSPDQLKRRIIIKHKKLPDESEEKTILQRDEDTDADISNAVKNGILYLEDPVDLKWRPHFFMLTQSKMYYTEEQQYSEDEDNEDSDTLIKEDVPYDELHFGEKWFHGKLPGGREQAQELLNRYSSLGDGSFLVHESETFVGDYSLSFWRQGTVNHCHIRSKQERRQTKYCLGDTISFDSLYSLITYYRCNQLRSREFSICLTEPVPQTQKHVGKEWFHSNMTRAQAEEKLRRVPYDGAYLVRPSGKEENCFAISFRAENKLKHCRIRQEGHLYTIGTAEFKSLVELVNYYEKHTFYRKVKLKYPVTEKLVRRIGGVSCLMFYYVYIKLFFLHILKLIL</sequence>
<evidence type="ECO:0000256" key="16">
    <source>
        <dbReference type="ARBA" id="ARBA00023157"/>
    </source>
</evidence>
<dbReference type="SUPFAM" id="SSF47473">
    <property type="entry name" value="EF-hand"/>
    <property type="match status" value="1"/>
</dbReference>
<dbReference type="InterPro" id="IPR000980">
    <property type="entry name" value="SH2"/>
</dbReference>
<dbReference type="SUPFAM" id="SSF55550">
    <property type="entry name" value="SH2 domain"/>
    <property type="match status" value="2"/>
</dbReference>
<evidence type="ECO:0000256" key="12">
    <source>
        <dbReference type="ARBA" id="ARBA00022842"/>
    </source>
</evidence>
<dbReference type="Pfam" id="PF23583">
    <property type="entry name" value="EF_HAND_2_PLCG"/>
    <property type="match status" value="1"/>
</dbReference>
<dbReference type="CDD" id="cd10341">
    <property type="entry name" value="SH2_N-SH2_PLC_gamma_like"/>
    <property type="match status" value="1"/>
</dbReference>
<dbReference type="Gene3D" id="3.20.20.190">
    <property type="entry name" value="Phosphatidylinositol (PI) phosphodiesterase"/>
    <property type="match status" value="1"/>
</dbReference>
<keyword evidence="15 20" id="KW-0443">Lipid metabolism</keyword>
<dbReference type="GO" id="GO:0046488">
    <property type="term" value="P:phosphatidylinositol metabolic process"/>
    <property type="evidence" value="ECO:0007669"/>
    <property type="project" value="TreeGrafter"/>
</dbReference>
<keyword evidence="10 20" id="KW-0378">Hydrolase</keyword>
<dbReference type="EC" id="3.1.4.11" evidence="4 20"/>
<evidence type="ECO:0000256" key="10">
    <source>
        <dbReference type="ARBA" id="ARBA00022801"/>
    </source>
</evidence>
<evidence type="ECO:0000256" key="17">
    <source>
        <dbReference type="ARBA" id="ARBA00023224"/>
    </source>
</evidence>
<evidence type="ECO:0000256" key="1">
    <source>
        <dbReference type="ARBA" id="ARBA00000110"/>
    </source>
</evidence>
<evidence type="ECO:0000256" key="15">
    <source>
        <dbReference type="ARBA" id="ARBA00023098"/>
    </source>
</evidence>
<dbReference type="GO" id="GO:0046872">
    <property type="term" value="F:metal ion binding"/>
    <property type="evidence" value="ECO:0007669"/>
    <property type="project" value="UniProtKB-KW"/>
</dbReference>
<evidence type="ECO:0000256" key="19">
    <source>
        <dbReference type="PROSITE-ProRule" id="PRU00191"/>
    </source>
</evidence>
<evidence type="ECO:0000256" key="21">
    <source>
        <dbReference type="SAM" id="Phobius"/>
    </source>
</evidence>
<dbReference type="GO" id="GO:0004435">
    <property type="term" value="F:phosphatidylinositol-4,5-bisphosphate phospholipase C activity"/>
    <property type="evidence" value="ECO:0007669"/>
    <property type="project" value="UniProtKB-EC"/>
</dbReference>
<keyword evidence="8" id="KW-0479">Metal-binding</keyword>
<evidence type="ECO:0000313" key="24">
    <source>
        <dbReference type="Proteomes" id="UP000499080"/>
    </source>
</evidence>
<evidence type="ECO:0000256" key="13">
    <source>
        <dbReference type="ARBA" id="ARBA00022963"/>
    </source>
</evidence>
<feature type="domain" description="SH2" evidence="22">
    <location>
        <begin position="467"/>
        <end position="556"/>
    </location>
</feature>